<keyword evidence="2" id="KW-1185">Reference proteome</keyword>
<proteinExistence type="predicted"/>
<dbReference type="Proteomes" id="UP000504635">
    <property type="component" value="Unplaced"/>
</dbReference>
<evidence type="ECO:0000313" key="2">
    <source>
        <dbReference type="Proteomes" id="UP000504635"/>
    </source>
</evidence>
<dbReference type="GeneID" id="115881209"/>
<accession>A0A6J2XUM5</accession>
<feature type="region of interest" description="Disordered" evidence="1">
    <location>
        <begin position="132"/>
        <end position="220"/>
    </location>
</feature>
<name>A0A6J2XUM5_SITOR</name>
<sequence length="781" mass="90530">MCTRGKFLVGLCLETSVETSKTTEKNETRPSVINDAISETHLEKIQDDAILIRRDPNLNNYVANMQPATLPKNTLVGLNTIEKDKGEKPCMQFNLLQDESSVVVDSMSLPTEECLELKQSTLMSSINILNSQKSSLSDDGSDDGVRSDKSEPFQNSGSEYVPSNHSEQNESEEESEEVVLANVRNDELETPRGRKRTRSKGKLAKNNALNSERNKNKHKRMKGENYVAFKFVKKEKTYKQVQRGERKMGPACKCKLSTTSRQFFCQAFTEPERKAIFDNFWKNLTWGEKKVYIGGLVDTATPKCHRTDIQGKQRQVAYKFYLKKGNDVRKRVCKKMFMETLCIREWSIKSWVSQNITDENIPPSNKQSTIPKPAENLRRNKQPSKDKEYLIRFLRTLPQMESHYCRKDTTKLYLESQWQNLNELYRFYCAECSSQNFQAINHTTFREEFKNLNLSLYRPKKDQCDTCTGYSVGTIKEEQYSLHINRKKMARAEKESQKNQATNDPSRLLFSMDVQSVLTAPKLQVSASYYKMKLTVHNFTFFNMVSGKGDCYIWHEAAGGVTSNEFTSIVIDYIKRYTTKETKSVIIFSDGCGYQNRNVTLSNAISALAKTKDFEIYQHYLEKGYTQMECDSIHACIEKKLKNREIYVPGCYVQIAKTAKIKNKYEVHYLSHTFFKKYSVLNSYISIRPGNRTHDPKVTDLRCLAYRVDGTIEFKITYEDAWTPLTRRKQKNEDIDIMMVSSLYSAPLKIKPDKFQHLQELKQFIPEDYRSFYDSLISQEK</sequence>
<dbReference type="AlphaFoldDB" id="A0A6J2XUM5"/>
<dbReference type="PANTHER" id="PTHR10773">
    <property type="entry name" value="DNA-DIRECTED RNA POLYMERASES I, II, AND III SUBUNIT RPABC2"/>
    <property type="match status" value="1"/>
</dbReference>
<organism evidence="2 3">
    <name type="scientific">Sitophilus oryzae</name>
    <name type="common">Rice weevil</name>
    <name type="synonym">Curculio oryzae</name>
    <dbReference type="NCBI Taxonomy" id="7048"/>
    <lineage>
        <taxon>Eukaryota</taxon>
        <taxon>Metazoa</taxon>
        <taxon>Ecdysozoa</taxon>
        <taxon>Arthropoda</taxon>
        <taxon>Hexapoda</taxon>
        <taxon>Insecta</taxon>
        <taxon>Pterygota</taxon>
        <taxon>Neoptera</taxon>
        <taxon>Endopterygota</taxon>
        <taxon>Coleoptera</taxon>
        <taxon>Polyphaga</taxon>
        <taxon>Cucujiformia</taxon>
        <taxon>Curculionidae</taxon>
        <taxon>Dryophthorinae</taxon>
        <taxon>Sitophilus</taxon>
    </lineage>
</organism>
<feature type="region of interest" description="Disordered" evidence="1">
    <location>
        <begin position="359"/>
        <end position="382"/>
    </location>
</feature>
<gene>
    <name evidence="3" type="primary">LOC115881209</name>
</gene>
<evidence type="ECO:0000256" key="1">
    <source>
        <dbReference type="SAM" id="MobiDB-lite"/>
    </source>
</evidence>
<feature type="compositionally biased region" description="Basic residues" evidence="1">
    <location>
        <begin position="193"/>
        <end position="203"/>
    </location>
</feature>
<feature type="compositionally biased region" description="Polar residues" evidence="1">
    <location>
        <begin position="359"/>
        <end position="370"/>
    </location>
</feature>
<dbReference type="KEGG" id="soy:115881209"/>
<evidence type="ECO:0000313" key="3">
    <source>
        <dbReference type="RefSeq" id="XP_030754480.1"/>
    </source>
</evidence>
<dbReference type="RefSeq" id="XP_030754480.1">
    <property type="nucleotide sequence ID" value="XM_030898620.1"/>
</dbReference>
<reference evidence="3" key="1">
    <citation type="submission" date="2025-08" db="UniProtKB">
        <authorList>
            <consortium name="RefSeq"/>
        </authorList>
    </citation>
    <scope>IDENTIFICATION</scope>
    <source>
        <tissue evidence="3">Gonads</tissue>
    </source>
</reference>
<dbReference type="PANTHER" id="PTHR10773:SF19">
    <property type="match status" value="1"/>
</dbReference>
<protein>
    <submittedName>
        <fullName evidence="3">Uncharacterized protein LOC115881209 isoform X1</fullName>
    </submittedName>
</protein>
<dbReference type="InParanoid" id="A0A6J2XUM5"/>
<dbReference type="OrthoDB" id="6748100at2759"/>